<name>A0A3G9JBU8_9FIRM</name>
<feature type="binding site" evidence="11">
    <location>
        <position position="140"/>
    </location>
    <ligand>
        <name>Zn(2+)</name>
        <dbReference type="ChEBI" id="CHEBI:29105"/>
        <label>1</label>
    </ligand>
</feature>
<dbReference type="GO" id="GO:0006518">
    <property type="term" value="P:peptide metabolic process"/>
    <property type="evidence" value="ECO:0007669"/>
    <property type="project" value="InterPro"/>
</dbReference>
<evidence type="ECO:0000256" key="7">
    <source>
        <dbReference type="ARBA" id="ARBA00022833"/>
    </source>
</evidence>
<comment type="cofactor">
    <cofactor evidence="11">
        <name>Zn(2+)</name>
        <dbReference type="ChEBI" id="CHEBI:29105"/>
    </cofactor>
    <text evidence="11">Binds 2 Zn(2+) ions per subunit.</text>
</comment>
<dbReference type="FunCoup" id="A0A3G9JBU8">
    <property type="interactions" value="15"/>
</dbReference>
<evidence type="ECO:0000256" key="10">
    <source>
        <dbReference type="PIRSR" id="PIRSR037215-1"/>
    </source>
</evidence>
<dbReference type="OrthoDB" id="9804934at2"/>
<keyword evidence="6" id="KW-0378">Hydrolase</keyword>
<comment type="catalytic activity">
    <reaction evidence="1">
        <text>Release of the N-terminal residue from a tripeptide.</text>
        <dbReference type="EC" id="3.4.11.4"/>
    </reaction>
</comment>
<comment type="similarity">
    <text evidence="2">Belongs to the peptidase M20B family.</text>
</comment>
<dbReference type="Pfam" id="PF07687">
    <property type="entry name" value="M20_dimer"/>
    <property type="match status" value="1"/>
</dbReference>
<gene>
    <name evidence="13" type="primary">pepT</name>
    <name evidence="13" type="ORF">SG0102_07690</name>
</gene>
<keyword evidence="14" id="KW-1185">Reference proteome</keyword>
<dbReference type="GO" id="GO:0008270">
    <property type="term" value="F:zinc ion binding"/>
    <property type="evidence" value="ECO:0007669"/>
    <property type="project" value="InterPro"/>
</dbReference>
<feature type="domain" description="Peptidase M20 dimerisation" evidence="12">
    <location>
        <begin position="206"/>
        <end position="303"/>
    </location>
</feature>
<dbReference type="KEGG" id="ebm:SG0102_07690"/>
<dbReference type="AlphaFoldDB" id="A0A3G9JBU8"/>
<evidence type="ECO:0000256" key="8">
    <source>
        <dbReference type="ARBA" id="ARBA00023049"/>
    </source>
</evidence>
<dbReference type="InParanoid" id="A0A3G9JBU8"/>
<feature type="binding site" evidence="11">
    <location>
        <position position="175"/>
    </location>
    <ligand>
        <name>Zn(2+)</name>
        <dbReference type="ChEBI" id="CHEBI:29105"/>
        <label>2</label>
    </ligand>
</feature>
<reference evidence="13 14" key="1">
    <citation type="submission" date="2018-11" db="EMBL/GenBank/DDBJ databases">
        <title>Novel Erysipelotrichaceae bacterium isolated from small intestine of a swine.</title>
        <authorList>
            <person name="Kim J.S."/>
            <person name="Choe H."/>
            <person name="Lee Y.R."/>
            <person name="Kim K.M."/>
            <person name="Park D.S."/>
        </authorList>
    </citation>
    <scope>NUCLEOTIDE SEQUENCE [LARGE SCALE GENOMIC DNA]</scope>
    <source>
        <strain evidence="13 14">SG0102</strain>
    </source>
</reference>
<dbReference type="InterPro" id="IPR036264">
    <property type="entry name" value="Bact_exopeptidase_dim_dom"/>
</dbReference>
<dbReference type="CDD" id="cd03892">
    <property type="entry name" value="M20_peptT"/>
    <property type="match status" value="1"/>
</dbReference>
<feature type="binding site" evidence="11">
    <location>
        <position position="140"/>
    </location>
    <ligand>
        <name>Zn(2+)</name>
        <dbReference type="ChEBI" id="CHEBI:29105"/>
        <label>2</label>
    </ligand>
</feature>
<dbReference type="GO" id="GO:0006508">
    <property type="term" value="P:proteolysis"/>
    <property type="evidence" value="ECO:0007669"/>
    <property type="project" value="UniProtKB-UniRule"/>
</dbReference>
<keyword evidence="4" id="KW-0645">Protease</keyword>
<dbReference type="InterPro" id="IPR001261">
    <property type="entry name" value="ArgE/DapE_CS"/>
</dbReference>
<feature type="binding site" evidence="11">
    <location>
        <position position="77"/>
    </location>
    <ligand>
        <name>Zn(2+)</name>
        <dbReference type="ChEBI" id="CHEBI:29105"/>
        <label>1</label>
    </ligand>
</feature>
<dbReference type="NCBIfam" id="TIGR01882">
    <property type="entry name" value="peptidase-T"/>
    <property type="match status" value="1"/>
</dbReference>
<accession>A0A3G9JBU8</accession>
<dbReference type="EMBL" id="AP019309">
    <property type="protein sequence ID" value="BBH25835.1"/>
    <property type="molecule type" value="Genomic_DNA"/>
</dbReference>
<organism evidence="13 14">
    <name type="scientific">Intestinibaculum porci</name>
    <dbReference type="NCBI Taxonomy" id="2487118"/>
    <lineage>
        <taxon>Bacteria</taxon>
        <taxon>Bacillati</taxon>
        <taxon>Bacillota</taxon>
        <taxon>Erysipelotrichia</taxon>
        <taxon>Erysipelotrichales</taxon>
        <taxon>Erysipelotrichaceae</taxon>
        <taxon>Intestinibaculum</taxon>
    </lineage>
</organism>
<evidence type="ECO:0000256" key="5">
    <source>
        <dbReference type="ARBA" id="ARBA00022723"/>
    </source>
</evidence>
<dbReference type="GO" id="GO:0045148">
    <property type="term" value="F:tripeptide aminopeptidase activity"/>
    <property type="evidence" value="ECO:0007669"/>
    <property type="project" value="UniProtKB-UniRule"/>
</dbReference>
<dbReference type="NCBIfam" id="NF003976">
    <property type="entry name" value="PRK05469.1"/>
    <property type="match status" value="1"/>
</dbReference>
<keyword evidence="8" id="KW-0482">Metalloprotease</keyword>
<dbReference type="InterPro" id="IPR002933">
    <property type="entry name" value="Peptidase_M20"/>
</dbReference>
<evidence type="ECO:0000313" key="14">
    <source>
        <dbReference type="Proteomes" id="UP000268059"/>
    </source>
</evidence>
<evidence type="ECO:0000313" key="13">
    <source>
        <dbReference type="EMBL" id="BBH25835.1"/>
    </source>
</evidence>
<dbReference type="InterPro" id="IPR011650">
    <property type="entry name" value="Peptidase_M20_dimer"/>
</dbReference>
<dbReference type="GO" id="GO:0008237">
    <property type="term" value="F:metallopeptidase activity"/>
    <property type="evidence" value="ECO:0007669"/>
    <property type="project" value="UniProtKB-KW"/>
</dbReference>
<evidence type="ECO:0000256" key="6">
    <source>
        <dbReference type="ARBA" id="ARBA00022801"/>
    </source>
</evidence>
<dbReference type="Proteomes" id="UP000268059">
    <property type="component" value="Chromosome"/>
</dbReference>
<dbReference type="Pfam" id="PF01546">
    <property type="entry name" value="Peptidase_M20"/>
    <property type="match status" value="1"/>
</dbReference>
<evidence type="ECO:0000256" key="1">
    <source>
        <dbReference type="ARBA" id="ARBA00000870"/>
    </source>
</evidence>
<keyword evidence="7 11" id="KW-0862">Zinc</keyword>
<feature type="binding site" evidence="11">
    <location>
        <position position="197"/>
    </location>
    <ligand>
        <name>Zn(2+)</name>
        <dbReference type="ChEBI" id="CHEBI:29105"/>
        <label>1</label>
    </ligand>
</feature>
<evidence type="ECO:0000256" key="9">
    <source>
        <dbReference type="NCBIfam" id="TIGR01882"/>
    </source>
</evidence>
<dbReference type="PANTHER" id="PTHR42994:SF2">
    <property type="entry name" value="PEPTIDASE"/>
    <property type="match status" value="1"/>
</dbReference>
<sequence length="408" mass="45822">MKIENRFLKYVSFDTQSDEASTQSPSTAKQLNLADFLKEEMQILGFKDIERNEYGIVYGRIPGNTDTKGDVIGFISHMDTSPDAPGHDIHPQVIHDYDGSIITINKEKGMVLDPEFETPLLNKVHHDLITTDGNTLLGADDKAGIAIIMTMAEYLYRHPKFKHHDIVVAFTPDEEVGRGVEHFDIDRFGADYAYTVDGGPIDEIAYENFNAYKAEVIITGKSYHPGAAKGKMVNAITLGRYFDALLGEHDRPEYTSDYEGFIHLHNMSGDVSSCHLSYIIREHDEEKMEVLLNRMNRAAEYLNETYGDVIEITFTKQYENMKSVIEQYPEVVDQVSEAMLDVGLTPKASPIRGGTDGAILSLKGLPTPNLGTGGYNYHGPYEYCDLTEMKKAVELLLAILRNNTRNIY</sequence>
<evidence type="ECO:0000256" key="2">
    <source>
        <dbReference type="ARBA" id="ARBA00009692"/>
    </source>
</evidence>
<evidence type="ECO:0000259" key="12">
    <source>
        <dbReference type="Pfam" id="PF07687"/>
    </source>
</evidence>
<dbReference type="Gene3D" id="3.40.630.10">
    <property type="entry name" value="Zn peptidases"/>
    <property type="match status" value="1"/>
</dbReference>
<feature type="active site" evidence="10">
    <location>
        <position position="79"/>
    </location>
</feature>
<dbReference type="InterPro" id="IPR010161">
    <property type="entry name" value="Peptidase_M20B"/>
</dbReference>
<keyword evidence="5 11" id="KW-0479">Metal-binding</keyword>
<dbReference type="PROSITE" id="PS00759">
    <property type="entry name" value="ARGE_DAPE_CPG2_2"/>
    <property type="match status" value="1"/>
</dbReference>
<evidence type="ECO:0000256" key="4">
    <source>
        <dbReference type="ARBA" id="ARBA00022670"/>
    </source>
</evidence>
<dbReference type="PANTHER" id="PTHR42994">
    <property type="entry name" value="PEPTIDASE T"/>
    <property type="match status" value="1"/>
</dbReference>
<dbReference type="PROSITE" id="PS00758">
    <property type="entry name" value="ARGE_DAPE_CPG2_1"/>
    <property type="match status" value="1"/>
</dbReference>
<dbReference type="EC" id="3.4.11.4" evidence="9"/>
<dbReference type="NCBIfam" id="NF009920">
    <property type="entry name" value="PRK13381.1"/>
    <property type="match status" value="1"/>
</dbReference>
<dbReference type="Gene3D" id="3.30.70.360">
    <property type="match status" value="1"/>
</dbReference>
<dbReference type="SUPFAM" id="SSF53187">
    <property type="entry name" value="Zn-dependent exopeptidases"/>
    <property type="match status" value="1"/>
</dbReference>
<keyword evidence="3" id="KW-0031">Aminopeptidase</keyword>
<protein>
    <recommendedName>
        <fullName evidence="9">Peptidase T</fullName>
        <ecNumber evidence="9">3.4.11.4</ecNumber>
    </recommendedName>
</protein>
<evidence type="ECO:0000256" key="3">
    <source>
        <dbReference type="ARBA" id="ARBA00022438"/>
    </source>
</evidence>
<evidence type="ECO:0000256" key="11">
    <source>
        <dbReference type="PIRSR" id="PIRSR037215-2"/>
    </source>
</evidence>
<dbReference type="PIRSF" id="PIRSF037215">
    <property type="entry name" value="Peptidase_M20B"/>
    <property type="match status" value="1"/>
</dbReference>
<feature type="binding site" evidence="11">
    <location>
        <position position="378"/>
    </location>
    <ligand>
        <name>Zn(2+)</name>
        <dbReference type="ChEBI" id="CHEBI:29105"/>
        <label>2</label>
    </ligand>
</feature>
<feature type="active site" description="Proton acceptor" evidence="10">
    <location>
        <position position="174"/>
    </location>
</feature>
<dbReference type="SUPFAM" id="SSF55031">
    <property type="entry name" value="Bacterial exopeptidase dimerisation domain"/>
    <property type="match status" value="1"/>
</dbReference>
<dbReference type="RefSeq" id="WP_125118750.1">
    <property type="nucleotide sequence ID" value="NZ_AP019309.1"/>
</dbReference>
<proteinExistence type="inferred from homology"/>